<protein>
    <submittedName>
        <fullName evidence="2">EF-hand and coiled-coil domain-containing protein 1 isoform X1</fullName>
    </submittedName>
</protein>
<reference evidence="2" key="1">
    <citation type="submission" date="2023-08" db="EMBL/GenBank/DDBJ databases">
        <authorList>
            <person name="Alioto T."/>
            <person name="Alioto T."/>
            <person name="Gomez Garrido J."/>
        </authorList>
    </citation>
    <scope>NUCLEOTIDE SEQUENCE</scope>
</reference>
<proteinExistence type="predicted"/>
<sequence>MELTALPMRRVQPSPRAARKSEWLKSALAHHHCPDPGVENEIVVLATGIDQYLQEVFHHLAHPNQDDTVSAEDFIELCAVLGLTKVEKENRTDKEGSRDEDKDEEDEEFVDLCSELPCKLSFKNFHSRLCGYFRLRSARRGTGECALRLPVTEDTELVERQIRVRWPRARRRKCVSFDLTGEHHGVSKRSTKGRTAEESDEAAALRELVEDLRSALQGSDARCLALEVALRRERSRRLPSPSRRKTSASSPTTSITLKDGKLVPTLRIKGQGSVGGLEGGRRLGRRRDIRDPLLRELRLIRSSRDGQLEEAIKFNERLEEELRWAYQEVRKLQGVESALRKENTHIRRRAEEAREALSLGLQRVRTIQEQAQSVPQLQSRITQLETELHHSCCTCIPNPAHQQSSLMGGEDTHGKTDAECLQRAVEGRAASDEEEEDRGMTKEVHFSPPEMKKLISQQHDCAKRCKSSVVHQHPSLSSSPDRNLISTLKDSRGRHTWNSGLSQEQLQRRCSVKEKKPKEEEEKTRPQEEEKEKTRLSLLEDKLADALTLLLQLRNKNVSRRALEKIVMDTLDVCSRSGDGPSQVLQVADALCLQLSSRDLFGNGAESEAGDTGEKLLAPSSGCQSSGVNPLLISC</sequence>
<feature type="compositionally biased region" description="Polar residues" evidence="1">
    <location>
        <begin position="496"/>
        <end position="505"/>
    </location>
</feature>
<feature type="compositionally biased region" description="Basic and acidic residues" evidence="1">
    <location>
        <begin position="511"/>
        <end position="535"/>
    </location>
</feature>
<dbReference type="AlphaFoldDB" id="A0AAV1ET04"/>
<dbReference type="InterPro" id="IPR031601">
    <property type="entry name" value="CCD48"/>
</dbReference>
<feature type="region of interest" description="Disordered" evidence="1">
    <location>
        <begin position="466"/>
        <end position="535"/>
    </location>
</feature>
<evidence type="ECO:0000313" key="3">
    <source>
        <dbReference type="Proteomes" id="UP001178508"/>
    </source>
</evidence>
<feature type="compositionally biased region" description="Polar residues" evidence="1">
    <location>
        <begin position="247"/>
        <end position="256"/>
    </location>
</feature>
<feature type="region of interest" description="Disordered" evidence="1">
    <location>
        <begin position="235"/>
        <end position="259"/>
    </location>
</feature>
<feature type="compositionally biased region" description="Basic and acidic residues" evidence="1">
    <location>
        <begin position="438"/>
        <end position="449"/>
    </location>
</feature>
<feature type="region of interest" description="Disordered" evidence="1">
    <location>
        <begin position="426"/>
        <end position="449"/>
    </location>
</feature>
<keyword evidence="3" id="KW-1185">Reference proteome</keyword>
<evidence type="ECO:0000313" key="2">
    <source>
        <dbReference type="EMBL" id="CAJ1051933.1"/>
    </source>
</evidence>
<evidence type="ECO:0000256" key="1">
    <source>
        <dbReference type="SAM" id="MobiDB-lite"/>
    </source>
</evidence>
<dbReference type="EMBL" id="OY660865">
    <property type="protein sequence ID" value="CAJ1051933.1"/>
    <property type="molecule type" value="Genomic_DNA"/>
</dbReference>
<dbReference type="Proteomes" id="UP001178508">
    <property type="component" value="Chromosome 2"/>
</dbReference>
<feature type="compositionally biased region" description="Polar residues" evidence="1">
    <location>
        <begin position="474"/>
        <end position="488"/>
    </location>
</feature>
<name>A0AAV1ET04_XYRNO</name>
<accession>A0AAV1ET04</accession>
<feature type="compositionally biased region" description="Basic residues" evidence="1">
    <location>
        <begin position="235"/>
        <end position="246"/>
    </location>
</feature>
<dbReference type="Pfam" id="PF15799">
    <property type="entry name" value="CCD48"/>
    <property type="match status" value="2"/>
</dbReference>
<gene>
    <name evidence="2" type="ORF">XNOV1_A021819</name>
</gene>
<organism evidence="2 3">
    <name type="scientific">Xyrichtys novacula</name>
    <name type="common">Pearly razorfish</name>
    <name type="synonym">Hemipteronotus novacula</name>
    <dbReference type="NCBI Taxonomy" id="13765"/>
    <lineage>
        <taxon>Eukaryota</taxon>
        <taxon>Metazoa</taxon>
        <taxon>Chordata</taxon>
        <taxon>Craniata</taxon>
        <taxon>Vertebrata</taxon>
        <taxon>Euteleostomi</taxon>
        <taxon>Actinopterygii</taxon>
        <taxon>Neopterygii</taxon>
        <taxon>Teleostei</taxon>
        <taxon>Neoteleostei</taxon>
        <taxon>Acanthomorphata</taxon>
        <taxon>Eupercaria</taxon>
        <taxon>Labriformes</taxon>
        <taxon>Labridae</taxon>
        <taxon>Xyrichtys</taxon>
    </lineage>
</organism>